<dbReference type="Gene3D" id="4.10.280.10">
    <property type="entry name" value="Helix-loop-helix DNA-binding domain"/>
    <property type="match status" value="1"/>
</dbReference>
<dbReference type="OrthoDB" id="1956812at2"/>
<sequence>MLLLDKVEMLRGLLYEFLTHNDREMILRISQELDELIVEYYNKEYKRNM</sequence>
<dbReference type="InterPro" id="IPR037208">
    <property type="entry name" value="Spo0E-like_sf"/>
</dbReference>
<evidence type="ECO:0000313" key="2">
    <source>
        <dbReference type="Proteomes" id="UP000295325"/>
    </source>
</evidence>
<dbReference type="SUPFAM" id="SSF140500">
    <property type="entry name" value="BAS1536-like"/>
    <property type="match status" value="1"/>
</dbReference>
<keyword evidence="2" id="KW-1185">Reference proteome</keyword>
<organism evidence="1 2">
    <name type="scientific">Fonticella tunisiensis</name>
    <dbReference type="NCBI Taxonomy" id="1096341"/>
    <lineage>
        <taxon>Bacteria</taxon>
        <taxon>Bacillati</taxon>
        <taxon>Bacillota</taxon>
        <taxon>Clostridia</taxon>
        <taxon>Eubacteriales</taxon>
        <taxon>Clostridiaceae</taxon>
        <taxon>Fonticella</taxon>
    </lineage>
</organism>
<dbReference type="EMBL" id="SOAZ01000005">
    <property type="protein sequence ID" value="TDT61867.1"/>
    <property type="molecule type" value="Genomic_DNA"/>
</dbReference>
<evidence type="ECO:0000313" key="1">
    <source>
        <dbReference type="EMBL" id="TDT61867.1"/>
    </source>
</evidence>
<gene>
    <name evidence="1" type="ORF">EDD71_10545</name>
</gene>
<proteinExistence type="predicted"/>
<protein>
    <submittedName>
        <fullName evidence="1">Spo0E like sporulation regulatory protein</fullName>
    </submittedName>
</protein>
<dbReference type="InterPro" id="IPR036638">
    <property type="entry name" value="HLH_DNA-bd_sf"/>
</dbReference>
<dbReference type="GO" id="GO:0046983">
    <property type="term" value="F:protein dimerization activity"/>
    <property type="evidence" value="ECO:0007669"/>
    <property type="project" value="InterPro"/>
</dbReference>
<reference evidence="1 2" key="1">
    <citation type="submission" date="2019-03" db="EMBL/GenBank/DDBJ databases">
        <title>Genomic Encyclopedia of Type Strains, Phase IV (KMG-IV): sequencing the most valuable type-strain genomes for metagenomic binning, comparative biology and taxonomic classification.</title>
        <authorList>
            <person name="Goeker M."/>
        </authorList>
    </citation>
    <scope>NUCLEOTIDE SEQUENCE [LARGE SCALE GENOMIC DNA]</scope>
    <source>
        <strain evidence="1 2">DSM 24455</strain>
    </source>
</reference>
<comment type="caution">
    <text evidence="1">The sequence shown here is derived from an EMBL/GenBank/DDBJ whole genome shotgun (WGS) entry which is preliminary data.</text>
</comment>
<dbReference type="InterPro" id="IPR018540">
    <property type="entry name" value="Spo0E-like"/>
</dbReference>
<dbReference type="Pfam" id="PF09388">
    <property type="entry name" value="SpoOE-like"/>
    <property type="match status" value="1"/>
</dbReference>
<dbReference type="GO" id="GO:0043937">
    <property type="term" value="P:regulation of sporulation"/>
    <property type="evidence" value="ECO:0007669"/>
    <property type="project" value="InterPro"/>
</dbReference>
<dbReference type="Proteomes" id="UP000295325">
    <property type="component" value="Unassembled WGS sequence"/>
</dbReference>
<dbReference type="AlphaFoldDB" id="A0A4R7KRG0"/>
<accession>A0A4R7KRG0</accession>
<dbReference type="RefSeq" id="WP_133627502.1">
    <property type="nucleotide sequence ID" value="NZ_SOAZ01000005.1"/>
</dbReference>
<name>A0A4R7KRG0_9CLOT</name>